<proteinExistence type="predicted"/>
<reference evidence="2 3" key="1">
    <citation type="submission" date="2024-10" db="EMBL/GenBank/DDBJ databases">
        <title>The Natural Products Discovery Center: Release of the First 8490 Sequenced Strains for Exploring Actinobacteria Biosynthetic Diversity.</title>
        <authorList>
            <person name="Kalkreuter E."/>
            <person name="Kautsar S.A."/>
            <person name="Yang D."/>
            <person name="Bader C.D."/>
            <person name="Teijaro C.N."/>
            <person name="Fluegel L."/>
            <person name="Davis C.M."/>
            <person name="Simpson J.R."/>
            <person name="Lauterbach L."/>
            <person name="Steele A.D."/>
            <person name="Gui C."/>
            <person name="Meng S."/>
            <person name="Li G."/>
            <person name="Viehrig K."/>
            <person name="Ye F."/>
            <person name="Su P."/>
            <person name="Kiefer A.F."/>
            <person name="Nichols A."/>
            <person name="Cepeda A.J."/>
            <person name="Yan W."/>
            <person name="Fan B."/>
            <person name="Jiang Y."/>
            <person name="Adhikari A."/>
            <person name="Zheng C.-J."/>
            <person name="Schuster L."/>
            <person name="Cowan T.M."/>
            <person name="Smanski M.J."/>
            <person name="Chevrette M.G."/>
            <person name="De Carvalho L.P.S."/>
            <person name="Shen B."/>
        </authorList>
    </citation>
    <scope>NUCLEOTIDE SEQUENCE [LARGE SCALE GENOMIC DNA]</scope>
    <source>
        <strain evidence="2 3">NPDC006488</strain>
    </source>
</reference>
<dbReference type="Pfam" id="PF01551">
    <property type="entry name" value="Peptidase_M23"/>
    <property type="match status" value="1"/>
</dbReference>
<dbReference type="Proteomes" id="UP001601303">
    <property type="component" value="Unassembled WGS sequence"/>
</dbReference>
<evidence type="ECO:0000313" key="3">
    <source>
        <dbReference type="Proteomes" id="UP001601303"/>
    </source>
</evidence>
<accession>A0ABW6MG93</accession>
<dbReference type="InterPro" id="IPR011055">
    <property type="entry name" value="Dup_hybrid_motif"/>
</dbReference>
<gene>
    <name evidence="2" type="ORF">ACFYNQ_38135</name>
</gene>
<protein>
    <submittedName>
        <fullName evidence="2">Peptidoglycan DD-metalloendopeptidase family protein</fullName>
    </submittedName>
</protein>
<evidence type="ECO:0000259" key="1">
    <source>
        <dbReference type="Pfam" id="PF01551"/>
    </source>
</evidence>
<dbReference type="InterPro" id="IPR016047">
    <property type="entry name" value="M23ase_b-sheet_dom"/>
</dbReference>
<sequence length="122" mass="13490">MNHGGGWFSVCLHMDRIDVHLGQQVASGEPVGRLGLAGTEEAHLHYEQLYDTTAQGHRLRPVQEVGRRGTGRRGVQPLVAADRLDEVTPGGRGRAYVSAYYLDRWGNDEVKHNDGWDIPACT</sequence>
<dbReference type="RefSeq" id="WP_388113497.1">
    <property type="nucleotide sequence ID" value="NZ_JBIAHM010000016.1"/>
</dbReference>
<evidence type="ECO:0000313" key="2">
    <source>
        <dbReference type="EMBL" id="MFE9604358.1"/>
    </source>
</evidence>
<dbReference type="EMBL" id="JBIAHM010000016">
    <property type="protein sequence ID" value="MFE9604358.1"/>
    <property type="molecule type" value="Genomic_DNA"/>
</dbReference>
<feature type="domain" description="M23ase beta-sheet core" evidence="1">
    <location>
        <begin position="2"/>
        <end position="51"/>
    </location>
</feature>
<name>A0ABW6MG93_9ACTN</name>
<comment type="caution">
    <text evidence="2">The sequence shown here is derived from an EMBL/GenBank/DDBJ whole genome shotgun (WGS) entry which is preliminary data.</text>
</comment>
<dbReference type="SUPFAM" id="SSF51261">
    <property type="entry name" value="Duplicated hybrid motif"/>
    <property type="match status" value="1"/>
</dbReference>
<dbReference type="CDD" id="cd12797">
    <property type="entry name" value="M23_peptidase"/>
    <property type="match status" value="1"/>
</dbReference>
<keyword evidence="3" id="KW-1185">Reference proteome</keyword>
<dbReference type="Gene3D" id="2.70.70.10">
    <property type="entry name" value="Glucose Permease (Domain IIA)"/>
    <property type="match status" value="1"/>
</dbReference>
<organism evidence="2 3">
    <name type="scientific">Streptomyces hokutonensis</name>
    <dbReference type="NCBI Taxonomy" id="1306990"/>
    <lineage>
        <taxon>Bacteria</taxon>
        <taxon>Bacillati</taxon>
        <taxon>Actinomycetota</taxon>
        <taxon>Actinomycetes</taxon>
        <taxon>Kitasatosporales</taxon>
        <taxon>Streptomycetaceae</taxon>
        <taxon>Streptomyces</taxon>
    </lineage>
</organism>